<dbReference type="InterPro" id="IPR001357">
    <property type="entry name" value="BRCT_dom"/>
</dbReference>
<sequence>MVFWILSGVIIVRDTWLSDCLKNEKLIEKDSAYLVERVRYKGTIYDTVIQWSNAMAKGAMPYLYGVYVAVLIPEYPSLVTLATIVTTHGGIICSETLPNRQNFKPDSHPYLHAHLGPIFIMHDGNQNLDAFRTDAVYSLFTVDEFSGFMLKRAINVDTRTDPVPINPKDYVKTEDSAPPSWQQQFIAKFGKVVELALRAIHVFQQQDEQTQEKAPTTLPDWQGVWIDGKRETPGINIYTWSDGYTKGYEAFEKKWARISGVDHEGLIQDCLVVSTVPSQEILHDVDCEYGAGIQHGVVCGYKLE</sequence>
<reference evidence="2 3" key="1">
    <citation type="submission" date="2022-05" db="EMBL/GenBank/DDBJ databases">
        <title>Chromosome-level reference genomes for two strains of Caenorhabditis briggsae: an improved platform for comparative genomics.</title>
        <authorList>
            <person name="Stevens L."/>
            <person name="Andersen E.C."/>
        </authorList>
    </citation>
    <scope>NUCLEOTIDE SEQUENCE [LARGE SCALE GENOMIC DNA]</scope>
    <source>
        <strain evidence="2">QX1410_ONT</strain>
        <tissue evidence="2">Whole-organism</tissue>
    </source>
</reference>
<dbReference type="InterPro" id="IPR036420">
    <property type="entry name" value="BRCT_dom_sf"/>
</dbReference>
<dbReference type="SUPFAM" id="SSF56436">
    <property type="entry name" value="C-type lectin-like"/>
    <property type="match status" value="1"/>
</dbReference>
<dbReference type="PANTHER" id="PTHR22956">
    <property type="entry name" value="ANKYRIN REPEAT-CONTAINING PROTEIN F37A4.4-RELATED-RELATED"/>
    <property type="match status" value="1"/>
</dbReference>
<dbReference type="PROSITE" id="PS50172">
    <property type="entry name" value="BRCT"/>
    <property type="match status" value="1"/>
</dbReference>
<dbReference type="AlphaFoldDB" id="A0AAE9DFF7"/>
<dbReference type="SUPFAM" id="SSF52113">
    <property type="entry name" value="BRCT domain"/>
    <property type="match status" value="1"/>
</dbReference>
<dbReference type="PANTHER" id="PTHR22956:SF17">
    <property type="entry name" value="ANKYRIN REPEAT-CONTAINING PROTEIN F37A4.4-RELATED"/>
    <property type="match status" value="1"/>
</dbReference>
<dbReference type="EMBL" id="CP090893">
    <property type="protein sequence ID" value="ULU02814.1"/>
    <property type="molecule type" value="Genomic_DNA"/>
</dbReference>
<dbReference type="InterPro" id="IPR053345">
    <property type="entry name" value="Ankyrin_repeat-containing"/>
</dbReference>
<dbReference type="InterPro" id="IPR016187">
    <property type="entry name" value="CTDL_fold"/>
</dbReference>
<accession>A0AAE9DFF7</accession>
<evidence type="ECO:0000259" key="1">
    <source>
        <dbReference type="PROSITE" id="PS50172"/>
    </source>
</evidence>
<dbReference type="Proteomes" id="UP000827892">
    <property type="component" value="Chromosome III"/>
</dbReference>
<evidence type="ECO:0000313" key="2">
    <source>
        <dbReference type="EMBL" id="ULU02814.1"/>
    </source>
</evidence>
<organism evidence="2 3">
    <name type="scientific">Caenorhabditis briggsae</name>
    <dbReference type="NCBI Taxonomy" id="6238"/>
    <lineage>
        <taxon>Eukaryota</taxon>
        <taxon>Metazoa</taxon>
        <taxon>Ecdysozoa</taxon>
        <taxon>Nematoda</taxon>
        <taxon>Chromadorea</taxon>
        <taxon>Rhabditida</taxon>
        <taxon>Rhabditina</taxon>
        <taxon>Rhabditomorpha</taxon>
        <taxon>Rhabditoidea</taxon>
        <taxon>Rhabditidae</taxon>
        <taxon>Peloderinae</taxon>
        <taxon>Caenorhabditis</taxon>
    </lineage>
</organism>
<evidence type="ECO:0000313" key="3">
    <source>
        <dbReference type="Proteomes" id="UP000827892"/>
    </source>
</evidence>
<gene>
    <name evidence="2" type="ORF">L3Y34_002424</name>
</gene>
<proteinExistence type="predicted"/>
<feature type="domain" description="BRCT" evidence="1">
    <location>
        <begin position="1"/>
        <end position="34"/>
    </location>
</feature>
<name>A0AAE9DFF7_CAEBR</name>
<protein>
    <recommendedName>
        <fullName evidence="1">BRCT domain-containing protein</fullName>
    </recommendedName>
</protein>